<dbReference type="EMBL" id="JAPYKO010000025">
    <property type="protein sequence ID" value="MEI9405743.1"/>
    <property type="molecule type" value="Genomic_DNA"/>
</dbReference>
<gene>
    <name evidence="3" type="ORF">O7A05_26780</name>
</gene>
<evidence type="ECO:0000256" key="2">
    <source>
        <dbReference type="SAM" id="Phobius"/>
    </source>
</evidence>
<dbReference type="PANTHER" id="PTHR36436">
    <property type="entry name" value="SLL5081 PROTEIN"/>
    <property type="match status" value="1"/>
</dbReference>
<dbReference type="Gene3D" id="2.30.320.10">
    <property type="entry name" value="YwqG-like"/>
    <property type="match status" value="2"/>
</dbReference>
<keyword evidence="2" id="KW-0472">Membrane</keyword>
<evidence type="ECO:0000313" key="3">
    <source>
        <dbReference type="EMBL" id="MEI9405743.1"/>
    </source>
</evidence>
<feature type="transmembrane region" description="Helical" evidence="2">
    <location>
        <begin position="5"/>
        <end position="26"/>
    </location>
</feature>
<feature type="compositionally biased region" description="Basic and acidic residues" evidence="1">
    <location>
        <begin position="69"/>
        <end position="79"/>
    </location>
</feature>
<comment type="caution">
    <text evidence="3">The sequence shown here is derived from an EMBL/GenBank/DDBJ whole genome shotgun (WGS) entry which is preliminary data.</text>
</comment>
<evidence type="ECO:0000256" key="1">
    <source>
        <dbReference type="SAM" id="MobiDB-lite"/>
    </source>
</evidence>
<dbReference type="RefSeq" id="WP_337096006.1">
    <property type="nucleotide sequence ID" value="NZ_JAPYKO010000025.1"/>
</dbReference>
<feature type="region of interest" description="Disordered" evidence="1">
    <location>
        <begin position="67"/>
        <end position="87"/>
    </location>
</feature>
<proteinExistence type="predicted"/>
<dbReference type="InterPro" id="IPR035948">
    <property type="entry name" value="YwqG-like_sf"/>
</dbReference>
<protein>
    <submittedName>
        <fullName evidence="3">DUF1963 domain-containing protein</fullName>
    </submittedName>
</protein>
<reference evidence="3 4" key="1">
    <citation type="submission" date="2022-12" db="EMBL/GenBank/DDBJ databases">
        <authorList>
            <person name="Muema E."/>
        </authorList>
    </citation>
    <scope>NUCLEOTIDE SEQUENCE [LARGE SCALE GENOMIC DNA]</scope>
    <source>
        <strain evidence="4">1330</strain>
    </source>
</reference>
<evidence type="ECO:0000313" key="4">
    <source>
        <dbReference type="Proteomes" id="UP001366503"/>
    </source>
</evidence>
<dbReference type="Proteomes" id="UP001366503">
    <property type="component" value="Unassembled WGS sequence"/>
</dbReference>
<feature type="transmembrane region" description="Helical" evidence="2">
    <location>
        <begin position="38"/>
        <end position="57"/>
    </location>
</feature>
<organism evidence="3 4">
    <name type="scientific">Mesorhizobium argentiipisi</name>
    <dbReference type="NCBI Taxonomy" id="3015175"/>
    <lineage>
        <taxon>Bacteria</taxon>
        <taxon>Pseudomonadati</taxon>
        <taxon>Pseudomonadota</taxon>
        <taxon>Alphaproteobacteria</taxon>
        <taxon>Hyphomicrobiales</taxon>
        <taxon>Phyllobacteriaceae</taxon>
        <taxon>Mesorhizobium</taxon>
    </lineage>
</organism>
<name>A0ABU8KKG8_9HYPH</name>
<keyword evidence="4" id="KW-1185">Reference proteome</keyword>
<dbReference type="InterPro" id="IPR015315">
    <property type="entry name" value="DUF1963"/>
</dbReference>
<sequence length="596" mass="66639">MLDAILTFVATLLVAVFAMIMLLAGVETWNGAMIEPFLLRRTLLLLIPIVGIGLVFLRARRSLRKARAKREAGDSRENARAAGQARPALDLARRRTKAAGGDAAAKIVAESQAQAKRSDDAHRAKIRAHVERKAPPASDADRAAIALASRACLAIRHVFPPRHPQRLMSFFGGVPLAPDDLDWPMIHNRKGLLEPLTFMGQVDLGALPDGPARSLLPAHGCLYFFAPMSGNFDGDASHFVVRYVEGKARKDWGPQHNPGFLEPIDGAENARYRYPWLTWHDKPEKVYPRFYPRIEIELGWLEDVAEVEEGDPDAGDGFPWEVAKQRRRQQLVAFHGEPVSWNDALSAHGKPTDRLWIPFEGFPTNRRTAEVLLGYLKSYIKEETIGIKARLDTLPAGSEDPERSALSALLERFAQFEKDRWRIFQLATTGEAQRGKALDENQRTELLALLEELRAGALPEGVLERHYMHKRLPMVLNDWIARAAVEGAESALADPDGIAQVPDAVVEALRYRHSVLRDPDFSKNGSYAQHQMLGRGVAIQDAAELMAPEHILLLQLRWDNALDWHMGDAGAAQYWIRPTDLAGRRFENTVLTFESH</sequence>
<keyword evidence="2" id="KW-1133">Transmembrane helix</keyword>
<feature type="region of interest" description="Disordered" evidence="1">
    <location>
        <begin position="112"/>
        <end position="137"/>
    </location>
</feature>
<feature type="compositionally biased region" description="Basic and acidic residues" evidence="1">
    <location>
        <begin position="116"/>
        <end position="137"/>
    </location>
</feature>
<keyword evidence="2" id="KW-0812">Transmembrane</keyword>
<dbReference type="SUPFAM" id="SSF103032">
    <property type="entry name" value="Hypothetical protein YwqG"/>
    <property type="match status" value="2"/>
</dbReference>
<dbReference type="PANTHER" id="PTHR36436:SF6">
    <property type="entry name" value="SLL5081 PROTEIN"/>
    <property type="match status" value="1"/>
</dbReference>
<accession>A0ABU8KKG8</accession>
<dbReference type="Pfam" id="PF09234">
    <property type="entry name" value="DUF1963"/>
    <property type="match status" value="2"/>
</dbReference>